<sequence>MSAVEAQPAAVFGCRPGVSGGVCFLEEQLVLHAAGAACAQFHIEQRWHKFIPGREKSRGVRALAVSRSRRYLAVSETAEEEPALTVYELTAGPPRRRRTLTAAELPAREAVSLAFSPDGRYLAAATGPPEAHLALWLWEKQRLLAVVRLEAADIGVCQVSFSPQDNAQLCVTGNGFFKLFKYREGTLKQINLQKGEPQNYLCHAWLSEGEIICGTATGKLVLFESGELLWQRDVEYRKPPKELEEGTRAKDYVSSSDVSGEPTSEDSGSLQDSLPQISAVAAYSKGFACSSSPGVVLLFEKTNKEVYEESQEIWLPQDLFTTVPKLSGRQDIVCICFSPSEEVVVVSTTKNQLYMFTMPSTDYLKIRAVKWSADDSKCFSCDTHGAVYEWNLSTGKREMECVLTSCIYSSIALHSDSKIIFAVGSDQTLKEISESSVS</sequence>
<feature type="compositionally biased region" description="Polar residues" evidence="1">
    <location>
        <begin position="253"/>
        <end position="271"/>
    </location>
</feature>
<name>A0A2P4TEF4_BAMTH</name>
<evidence type="ECO:0000259" key="2">
    <source>
        <dbReference type="Pfam" id="PF23185"/>
    </source>
</evidence>
<organism evidence="3 4">
    <name type="scientific">Bambusicola thoracicus</name>
    <name type="common">Chinese bamboo-partridge</name>
    <name type="synonym">Perdix thoracica</name>
    <dbReference type="NCBI Taxonomy" id="9083"/>
    <lineage>
        <taxon>Eukaryota</taxon>
        <taxon>Metazoa</taxon>
        <taxon>Chordata</taxon>
        <taxon>Craniata</taxon>
        <taxon>Vertebrata</taxon>
        <taxon>Euteleostomi</taxon>
        <taxon>Archelosauria</taxon>
        <taxon>Archosauria</taxon>
        <taxon>Dinosauria</taxon>
        <taxon>Saurischia</taxon>
        <taxon>Theropoda</taxon>
        <taxon>Coelurosauria</taxon>
        <taxon>Aves</taxon>
        <taxon>Neognathae</taxon>
        <taxon>Galloanserae</taxon>
        <taxon>Galliformes</taxon>
        <taxon>Phasianidae</taxon>
        <taxon>Perdicinae</taxon>
        <taxon>Bambusicola</taxon>
    </lineage>
</organism>
<accession>A0A2P4TEF4</accession>
<evidence type="ECO:0000313" key="3">
    <source>
        <dbReference type="EMBL" id="POI34739.1"/>
    </source>
</evidence>
<feature type="region of interest" description="Disordered" evidence="1">
    <location>
        <begin position="241"/>
        <end position="271"/>
    </location>
</feature>
<dbReference type="Pfam" id="PF23185">
    <property type="entry name" value="CFAP43_N"/>
    <property type="match status" value="1"/>
</dbReference>
<dbReference type="PANTHER" id="PTHR32215:SF0">
    <property type="entry name" value="CILIA- AND FLAGELLA-ASSOCIATED PROTEIN 57"/>
    <property type="match status" value="1"/>
</dbReference>
<feature type="domain" description="Cfap43 N-terminal" evidence="2">
    <location>
        <begin position="21"/>
        <end position="224"/>
    </location>
</feature>
<dbReference type="AlphaFoldDB" id="A0A2P4TEF4"/>
<dbReference type="SUPFAM" id="SSF50978">
    <property type="entry name" value="WD40 repeat-like"/>
    <property type="match status" value="1"/>
</dbReference>
<comment type="caution">
    <text evidence="3">The sequence shown here is derived from an EMBL/GenBank/DDBJ whole genome shotgun (WGS) entry which is preliminary data.</text>
</comment>
<gene>
    <name evidence="3" type="ORF">CIB84_001511</name>
</gene>
<dbReference type="InterPro" id="IPR015943">
    <property type="entry name" value="WD40/YVTN_repeat-like_dom_sf"/>
</dbReference>
<proteinExistence type="predicted"/>
<evidence type="ECO:0000313" key="4">
    <source>
        <dbReference type="Proteomes" id="UP000237246"/>
    </source>
</evidence>
<dbReference type="Proteomes" id="UP000237246">
    <property type="component" value="Unassembled WGS sequence"/>
</dbReference>
<dbReference type="EMBL" id="PPHD01001327">
    <property type="protein sequence ID" value="POI34739.1"/>
    <property type="molecule type" value="Genomic_DNA"/>
</dbReference>
<dbReference type="InterPro" id="IPR052993">
    <property type="entry name" value="CFA-57"/>
</dbReference>
<dbReference type="InterPro" id="IPR056296">
    <property type="entry name" value="Cfap43_N"/>
</dbReference>
<dbReference type="PANTHER" id="PTHR32215">
    <property type="entry name" value="CILIA- AND FLAGELLA-ASSOCIATED PROTEIN 57"/>
    <property type="match status" value="1"/>
</dbReference>
<protein>
    <recommendedName>
        <fullName evidence="2">Cfap43 N-terminal domain-containing protein</fullName>
    </recommendedName>
</protein>
<evidence type="ECO:0000256" key="1">
    <source>
        <dbReference type="SAM" id="MobiDB-lite"/>
    </source>
</evidence>
<feature type="compositionally biased region" description="Basic and acidic residues" evidence="1">
    <location>
        <begin position="241"/>
        <end position="251"/>
    </location>
</feature>
<dbReference type="Gene3D" id="2.130.10.10">
    <property type="entry name" value="YVTN repeat-like/Quinoprotein amine dehydrogenase"/>
    <property type="match status" value="2"/>
</dbReference>
<keyword evidence="4" id="KW-1185">Reference proteome</keyword>
<dbReference type="OrthoDB" id="10251741at2759"/>
<reference evidence="3 4" key="1">
    <citation type="submission" date="2018-01" db="EMBL/GenBank/DDBJ databases">
        <title>Comparison of the Chinese Bamboo Partridge and Red Junglefowl genome sequences highlights the importance of demography in genome evolution.</title>
        <authorList>
            <person name="Tiley G.P."/>
            <person name="Kimball R.T."/>
            <person name="Braun E.L."/>
            <person name="Burleigh J.G."/>
        </authorList>
    </citation>
    <scope>NUCLEOTIDE SEQUENCE [LARGE SCALE GENOMIC DNA]</scope>
    <source>
        <strain evidence="3">RTK389</strain>
        <tissue evidence="3">Blood</tissue>
    </source>
</reference>
<dbReference type="InterPro" id="IPR036322">
    <property type="entry name" value="WD40_repeat_dom_sf"/>
</dbReference>